<name>A0A1I2BDF0_THETY</name>
<evidence type="ECO:0000313" key="2">
    <source>
        <dbReference type="Proteomes" id="UP000183404"/>
    </source>
</evidence>
<keyword evidence="1" id="KW-0418">Kinase</keyword>
<dbReference type="AlphaFoldDB" id="A0A1I2BDF0"/>
<gene>
    <name evidence="1" type="ORF">SAMN04244560_01917</name>
</gene>
<dbReference type="EMBL" id="FNBS01000048">
    <property type="protein sequence ID" value="SDG18054.1"/>
    <property type="molecule type" value="Genomic_DNA"/>
</dbReference>
<proteinExistence type="predicted"/>
<dbReference type="PANTHER" id="PTHR32329">
    <property type="entry name" value="BIFUNCTIONAL PROTEIN [INCLUDES 2-HYDROXYACYL-COA DEHYDRATASE (N-TER) AND ITS ACTIVATOR DOMAIN (C_TERM)-RELATED"/>
    <property type="match status" value="1"/>
</dbReference>
<evidence type="ECO:0000313" key="1">
    <source>
        <dbReference type="EMBL" id="SDG18054.1"/>
    </source>
</evidence>
<dbReference type="Proteomes" id="UP000183404">
    <property type="component" value="Unassembled WGS sequence"/>
</dbReference>
<keyword evidence="1" id="KW-0808">Transferase</keyword>
<dbReference type="Pfam" id="PF06050">
    <property type="entry name" value="HGD-D"/>
    <property type="match status" value="1"/>
</dbReference>
<dbReference type="InterPro" id="IPR010327">
    <property type="entry name" value="FldB/FldC_alpha/beta"/>
</dbReference>
<reference evidence="1 2" key="1">
    <citation type="submission" date="2016-10" db="EMBL/GenBank/DDBJ databases">
        <authorList>
            <person name="de Groot N.N."/>
        </authorList>
    </citation>
    <scope>NUCLEOTIDE SEQUENCE [LARGE SCALE GENOMIC DNA]</scope>
    <source>
        <strain evidence="1 2">DSM 569</strain>
    </source>
</reference>
<dbReference type="PANTHER" id="PTHR32329:SF2">
    <property type="entry name" value="BIFUNCTIONAL PROTEIN [INCLUDES 2-HYDROXYACYL-COA DEHYDRATASE (N-TER) AND ITS ACTIVATOR DOMAIN (C_TERM)"/>
    <property type="match status" value="1"/>
</dbReference>
<accession>A0A1I2BDF0</accession>
<dbReference type="Gene3D" id="3.40.50.11900">
    <property type="match status" value="1"/>
</dbReference>
<protein>
    <submittedName>
        <fullName evidence="1">Predicted nucleotide-binding protein, sugar kinase/HSP70/actin superfamily</fullName>
    </submittedName>
</protein>
<dbReference type="InterPro" id="IPR051805">
    <property type="entry name" value="Dehydratase_Activator_Redct"/>
</dbReference>
<dbReference type="GO" id="GO:0016301">
    <property type="term" value="F:kinase activity"/>
    <property type="evidence" value="ECO:0007669"/>
    <property type="project" value="UniProtKB-KW"/>
</dbReference>
<sequence length="358" mass="40608">MKITYPHMGSLNMILKTMFEGIGVEVIDPPPSTNKTLTLGVRNSHEFACLPFKINVGNFIEALDRGADTIIMLGGIGPCRFGYYGQVQREILKDLGYDFKMIIVDPPHGRLIDFLKELASYFPNVDGKTALKSFVFAVKKMIAADKLEKFLLKYRAHEDKPGVTTKIYEEYMKKLEKAQNGKEVDKIVSEAMKKIKENANVRRKIQLKVALVGEIYMLLEPFTNMDISKSLNELGVEVTKTEYLSDYLINSAFKLPQRMEFKKNARGYLERDIGGHGLNTVANTVKYAKLNYDGVIHILPFTCTPEIVAQGIIAKISRDYNIPVMSLVYDENTGQAGYQTRLEAFVDLLYRKRMEVIC</sequence>
<organism evidence="1 2">
    <name type="scientific">Thermoanaerobacter thermohydrosulfuricus</name>
    <name type="common">Clostridium thermohydrosulfuricum</name>
    <dbReference type="NCBI Taxonomy" id="1516"/>
    <lineage>
        <taxon>Bacteria</taxon>
        <taxon>Bacillati</taxon>
        <taxon>Bacillota</taxon>
        <taxon>Clostridia</taxon>
        <taxon>Thermoanaerobacterales</taxon>
        <taxon>Thermoanaerobacteraceae</taxon>
        <taxon>Thermoanaerobacter</taxon>
    </lineage>
</organism>
<dbReference type="RefSeq" id="WP_004401584.1">
    <property type="nucleotide sequence ID" value="NZ_FNBS01000048.1"/>
</dbReference>